<accession>A0A6A5SVE4</accession>
<evidence type="ECO:0000313" key="2">
    <source>
        <dbReference type="Proteomes" id="UP000800038"/>
    </source>
</evidence>
<evidence type="ECO:0000313" key="1">
    <source>
        <dbReference type="EMBL" id="KAF1942536.1"/>
    </source>
</evidence>
<gene>
    <name evidence="1" type="ORF">EJ02DRAFT_166540</name>
</gene>
<protein>
    <submittedName>
        <fullName evidence="1">Uncharacterized protein</fullName>
    </submittedName>
</protein>
<dbReference type="Proteomes" id="UP000800038">
    <property type="component" value="Unassembled WGS sequence"/>
</dbReference>
<sequence>MKPIAIYKVDISLPFMGIGMTCGGLPTYRSGPLASVETTATAWKARKGEERCCTIATRVYFIDFHPAYYSCVLGCAFLGSPRSLILLCRYAAEQSLNRLFEDTANQHICHSYNIGCCLARLSLVKQRSWFATLVPEHRRHIQHLPVLCPLTTFRSRLVTVLTSFLRLARDRRELL</sequence>
<reference evidence="1" key="1">
    <citation type="journal article" date="2020" name="Stud. Mycol.">
        <title>101 Dothideomycetes genomes: a test case for predicting lifestyles and emergence of pathogens.</title>
        <authorList>
            <person name="Haridas S."/>
            <person name="Albert R."/>
            <person name="Binder M."/>
            <person name="Bloem J."/>
            <person name="Labutti K."/>
            <person name="Salamov A."/>
            <person name="Andreopoulos B."/>
            <person name="Baker S."/>
            <person name="Barry K."/>
            <person name="Bills G."/>
            <person name="Bluhm B."/>
            <person name="Cannon C."/>
            <person name="Castanera R."/>
            <person name="Culley D."/>
            <person name="Daum C."/>
            <person name="Ezra D."/>
            <person name="Gonzalez J."/>
            <person name="Henrissat B."/>
            <person name="Kuo A."/>
            <person name="Liang C."/>
            <person name="Lipzen A."/>
            <person name="Lutzoni F."/>
            <person name="Magnuson J."/>
            <person name="Mondo S."/>
            <person name="Nolan M."/>
            <person name="Ohm R."/>
            <person name="Pangilinan J."/>
            <person name="Park H.-J."/>
            <person name="Ramirez L."/>
            <person name="Alfaro M."/>
            <person name="Sun H."/>
            <person name="Tritt A."/>
            <person name="Yoshinaga Y."/>
            <person name="Zwiers L.-H."/>
            <person name="Turgeon B."/>
            <person name="Goodwin S."/>
            <person name="Spatafora J."/>
            <person name="Crous P."/>
            <person name="Grigoriev I."/>
        </authorList>
    </citation>
    <scope>NUCLEOTIDE SEQUENCE</scope>
    <source>
        <strain evidence="1">CBS 161.51</strain>
    </source>
</reference>
<dbReference type="AlphaFoldDB" id="A0A6A5SVE4"/>
<dbReference type="EMBL" id="ML976034">
    <property type="protein sequence ID" value="KAF1942536.1"/>
    <property type="molecule type" value="Genomic_DNA"/>
</dbReference>
<proteinExistence type="predicted"/>
<name>A0A6A5SVE4_9PLEO</name>
<organism evidence="1 2">
    <name type="scientific">Clathrospora elynae</name>
    <dbReference type="NCBI Taxonomy" id="706981"/>
    <lineage>
        <taxon>Eukaryota</taxon>
        <taxon>Fungi</taxon>
        <taxon>Dikarya</taxon>
        <taxon>Ascomycota</taxon>
        <taxon>Pezizomycotina</taxon>
        <taxon>Dothideomycetes</taxon>
        <taxon>Pleosporomycetidae</taxon>
        <taxon>Pleosporales</taxon>
        <taxon>Diademaceae</taxon>
        <taxon>Clathrospora</taxon>
    </lineage>
</organism>
<keyword evidence="2" id="KW-1185">Reference proteome</keyword>